<dbReference type="AlphaFoldDB" id="A0A166A5G3"/>
<keyword evidence="2" id="KW-1185">Reference proteome</keyword>
<protein>
    <submittedName>
        <fullName evidence="1">Uncharacterized protein</fullName>
    </submittedName>
</protein>
<evidence type="ECO:0000313" key="1">
    <source>
        <dbReference type="EMBL" id="KZV88649.1"/>
    </source>
</evidence>
<proteinExistence type="predicted"/>
<gene>
    <name evidence="1" type="ORF">EXIGLDRAFT_722538</name>
</gene>
<evidence type="ECO:0000313" key="2">
    <source>
        <dbReference type="Proteomes" id="UP000077266"/>
    </source>
</evidence>
<sequence>MKCLRHLSLDLPSYYAPLFGNQFRQDRLAMRRVRSAVVAPYCEFVIHFSPNISSVSTNEKWWLDPKGNPALRLITAAGTTVTILEFEAHFDQWTVPLAEALRHALPNVRALTIRGQCPLSKVLTIVIKMKSIEKLVLADIDYLDFRRETKRGTSAEERVAAVVAPRMKALQTLSVGKSTFEVVREKHGAYKGLEKQS</sequence>
<accession>A0A166A5G3</accession>
<dbReference type="InParanoid" id="A0A166A5G3"/>
<dbReference type="EMBL" id="KV426095">
    <property type="protein sequence ID" value="KZV88649.1"/>
    <property type="molecule type" value="Genomic_DNA"/>
</dbReference>
<reference evidence="1 2" key="1">
    <citation type="journal article" date="2016" name="Mol. Biol. Evol.">
        <title>Comparative Genomics of Early-Diverging Mushroom-Forming Fungi Provides Insights into the Origins of Lignocellulose Decay Capabilities.</title>
        <authorList>
            <person name="Nagy L.G."/>
            <person name="Riley R."/>
            <person name="Tritt A."/>
            <person name="Adam C."/>
            <person name="Daum C."/>
            <person name="Floudas D."/>
            <person name="Sun H."/>
            <person name="Yadav J.S."/>
            <person name="Pangilinan J."/>
            <person name="Larsson K.H."/>
            <person name="Matsuura K."/>
            <person name="Barry K."/>
            <person name="Labutti K."/>
            <person name="Kuo R."/>
            <person name="Ohm R.A."/>
            <person name="Bhattacharya S.S."/>
            <person name="Shirouzu T."/>
            <person name="Yoshinaga Y."/>
            <person name="Martin F.M."/>
            <person name="Grigoriev I.V."/>
            <person name="Hibbett D.S."/>
        </authorList>
    </citation>
    <scope>NUCLEOTIDE SEQUENCE [LARGE SCALE GENOMIC DNA]</scope>
    <source>
        <strain evidence="1 2">HHB12029</strain>
    </source>
</reference>
<organism evidence="1 2">
    <name type="scientific">Exidia glandulosa HHB12029</name>
    <dbReference type="NCBI Taxonomy" id="1314781"/>
    <lineage>
        <taxon>Eukaryota</taxon>
        <taxon>Fungi</taxon>
        <taxon>Dikarya</taxon>
        <taxon>Basidiomycota</taxon>
        <taxon>Agaricomycotina</taxon>
        <taxon>Agaricomycetes</taxon>
        <taxon>Auriculariales</taxon>
        <taxon>Exidiaceae</taxon>
        <taxon>Exidia</taxon>
    </lineage>
</organism>
<name>A0A166A5G3_EXIGL</name>
<dbReference type="OrthoDB" id="10563493at2759"/>
<dbReference type="Proteomes" id="UP000077266">
    <property type="component" value="Unassembled WGS sequence"/>
</dbReference>